<accession>A0A5E4YX40</accession>
<gene>
    <name evidence="1" type="ORF">PAN31108_04852</name>
</gene>
<protein>
    <submittedName>
        <fullName evidence="1">Uncharacterized protein</fullName>
    </submittedName>
</protein>
<name>A0A5E4YX40_9BURK</name>
<dbReference type="Proteomes" id="UP000406256">
    <property type="component" value="Unassembled WGS sequence"/>
</dbReference>
<evidence type="ECO:0000313" key="2">
    <source>
        <dbReference type="Proteomes" id="UP000406256"/>
    </source>
</evidence>
<proteinExistence type="predicted"/>
<dbReference type="AlphaFoldDB" id="A0A5E4YX40"/>
<organism evidence="1 2">
    <name type="scientific">Pandoraea anhela</name>
    <dbReference type="NCBI Taxonomy" id="2508295"/>
    <lineage>
        <taxon>Bacteria</taxon>
        <taxon>Pseudomonadati</taxon>
        <taxon>Pseudomonadota</taxon>
        <taxon>Betaproteobacteria</taxon>
        <taxon>Burkholderiales</taxon>
        <taxon>Burkholderiaceae</taxon>
        <taxon>Pandoraea</taxon>
    </lineage>
</organism>
<sequence>MNGTQTGAISGLTGAAANQAQTATAASNIAQQLAGGSAYQTKNPYTGNVTASTAASAYADPANNPYLAATVAASNKQITDAYQNTTAPTTLAQFRNAGAFGGSAQAQATGQNEQNLATALSNNTAGMYNSAYNTAAGVATQNAAQQNQVNLANQSVGTAANQANNSQNSSNYYNWLNAQQAALTGASNANNASSNLYLGLAHGGQHRRRSRAYALRWTGIAAADCRRRRLWRQSRGVERHGHTAWRCGRRRTRRTRIRRRPAAGRWH</sequence>
<keyword evidence="2" id="KW-1185">Reference proteome</keyword>
<reference evidence="1 2" key="1">
    <citation type="submission" date="2019-08" db="EMBL/GenBank/DDBJ databases">
        <authorList>
            <person name="Peeters C."/>
        </authorList>
    </citation>
    <scope>NUCLEOTIDE SEQUENCE [LARGE SCALE GENOMIC DNA]</scope>
    <source>
        <strain evidence="1 2">LMG 31108</strain>
    </source>
</reference>
<evidence type="ECO:0000313" key="1">
    <source>
        <dbReference type="EMBL" id="VVE53346.1"/>
    </source>
</evidence>
<dbReference type="EMBL" id="CABPSB010000027">
    <property type="protein sequence ID" value="VVE53346.1"/>
    <property type="molecule type" value="Genomic_DNA"/>
</dbReference>